<proteinExistence type="predicted"/>
<name>A0A562IV76_9ACTN</name>
<evidence type="ECO:0000256" key="1">
    <source>
        <dbReference type="SAM" id="MobiDB-lite"/>
    </source>
</evidence>
<dbReference type="EMBL" id="VLKF01000001">
    <property type="protein sequence ID" value="TWH74424.1"/>
    <property type="molecule type" value="Genomic_DNA"/>
</dbReference>
<evidence type="ECO:0000313" key="4">
    <source>
        <dbReference type="Proteomes" id="UP000321490"/>
    </source>
</evidence>
<keyword evidence="2" id="KW-1133">Transmembrane helix</keyword>
<reference evidence="3 4" key="1">
    <citation type="submission" date="2019-07" db="EMBL/GenBank/DDBJ databases">
        <title>R&amp;d 2014.</title>
        <authorList>
            <person name="Klenk H.-P."/>
        </authorList>
    </citation>
    <scope>NUCLEOTIDE SEQUENCE [LARGE SCALE GENOMIC DNA]</scope>
    <source>
        <strain evidence="3 4">DSM 45764</strain>
    </source>
</reference>
<comment type="caution">
    <text evidence="3">The sequence shown here is derived from an EMBL/GenBank/DDBJ whole genome shotgun (WGS) entry which is preliminary data.</text>
</comment>
<sequence length="108" mass="11282">MADDAQAPVTPVGPVGPTGGPAEPPPLVPWLLAYTAARLAIVAGLIALIWVLGLPGFPALLIGLLLGMPVAYLALRPMRDRLTEAIAGRSVRKQQIRAQLRGEDDAVS</sequence>
<keyword evidence="2" id="KW-0472">Membrane</keyword>
<dbReference type="Pfam" id="PF14012">
    <property type="entry name" value="DUF4229"/>
    <property type="match status" value="1"/>
</dbReference>
<dbReference type="RefSeq" id="WP_243731052.1">
    <property type="nucleotide sequence ID" value="NZ_VLKF01000001.1"/>
</dbReference>
<feature type="transmembrane region" description="Helical" evidence="2">
    <location>
        <begin position="57"/>
        <end position="75"/>
    </location>
</feature>
<protein>
    <submittedName>
        <fullName evidence="3">Uncharacterized protein DUF4229</fullName>
    </submittedName>
</protein>
<evidence type="ECO:0000313" key="3">
    <source>
        <dbReference type="EMBL" id="TWH74424.1"/>
    </source>
</evidence>
<keyword evidence="4" id="KW-1185">Reference proteome</keyword>
<organism evidence="3 4">
    <name type="scientific">Modestobacter roseus</name>
    <dbReference type="NCBI Taxonomy" id="1181884"/>
    <lineage>
        <taxon>Bacteria</taxon>
        <taxon>Bacillati</taxon>
        <taxon>Actinomycetota</taxon>
        <taxon>Actinomycetes</taxon>
        <taxon>Geodermatophilales</taxon>
        <taxon>Geodermatophilaceae</taxon>
        <taxon>Modestobacter</taxon>
    </lineage>
</organism>
<evidence type="ECO:0000256" key="2">
    <source>
        <dbReference type="SAM" id="Phobius"/>
    </source>
</evidence>
<feature type="region of interest" description="Disordered" evidence="1">
    <location>
        <begin position="1"/>
        <end position="21"/>
    </location>
</feature>
<keyword evidence="2" id="KW-0812">Transmembrane</keyword>
<feature type="transmembrane region" description="Helical" evidence="2">
    <location>
        <begin position="31"/>
        <end position="51"/>
    </location>
</feature>
<dbReference type="AlphaFoldDB" id="A0A562IV76"/>
<accession>A0A562IV76</accession>
<dbReference type="InterPro" id="IPR025323">
    <property type="entry name" value="DUF4229"/>
</dbReference>
<gene>
    <name evidence="3" type="ORF">JD78_02963</name>
</gene>
<dbReference type="Proteomes" id="UP000321490">
    <property type="component" value="Unassembled WGS sequence"/>
</dbReference>